<dbReference type="GO" id="GO:0070063">
    <property type="term" value="F:RNA polymerase binding"/>
    <property type="evidence" value="ECO:0007669"/>
    <property type="project" value="InterPro"/>
</dbReference>
<dbReference type="Gene3D" id="3.10.50.30">
    <property type="entry name" value="Transcription elongation factor, GreA/GreB, C-terminal domain"/>
    <property type="match status" value="1"/>
</dbReference>
<dbReference type="GO" id="GO:0032784">
    <property type="term" value="P:regulation of DNA-templated transcription elongation"/>
    <property type="evidence" value="ECO:0007669"/>
    <property type="project" value="InterPro"/>
</dbReference>
<keyword evidence="2" id="KW-0648">Protein biosynthesis</keyword>
<organism evidence="2">
    <name type="scientific">Neobacillus citreus</name>
    <dbReference type="NCBI Taxonomy" id="2833578"/>
    <lineage>
        <taxon>Bacteria</taxon>
        <taxon>Bacillati</taxon>
        <taxon>Bacillota</taxon>
        <taxon>Bacilli</taxon>
        <taxon>Bacillales</taxon>
        <taxon>Bacillaceae</taxon>
        <taxon>Neobacillus</taxon>
    </lineage>
</organism>
<sequence length="156" mass="17995">MNHSGQANKQYFQRQLEYIEENIKDLTNLYISSTPIQERLKHFFSLYVLELEEILKQNQKNSFIASIPKVYIGTKVTVMYLDDQETEEYVICFPEESDPDKGFISFLSPVGRQLLLKNIGEELSLKIPTGELGVSIKEISYFGGLLEFDTQQTKEA</sequence>
<dbReference type="Proteomes" id="UP000677265">
    <property type="component" value="Unassembled WGS sequence"/>
</dbReference>
<dbReference type="PANTHER" id="PTHR30437:SF4">
    <property type="entry name" value="TRANSCRIPTION ELONGATION FACTOR GREA"/>
    <property type="match status" value="1"/>
</dbReference>
<dbReference type="EMBL" id="JAGYPE010000005">
    <property type="protein sequence ID" value="MBS4185422.1"/>
    <property type="molecule type" value="Genomic_DNA"/>
</dbReference>
<name>A0A942YB86_9BACI</name>
<dbReference type="GO" id="GO:0006354">
    <property type="term" value="P:DNA-templated transcription elongation"/>
    <property type="evidence" value="ECO:0007669"/>
    <property type="project" value="TreeGrafter"/>
</dbReference>
<dbReference type="GO" id="GO:0003677">
    <property type="term" value="F:DNA binding"/>
    <property type="evidence" value="ECO:0007669"/>
    <property type="project" value="InterPro"/>
</dbReference>
<evidence type="ECO:0000313" key="3">
    <source>
        <dbReference type="EMBL" id="MCH6267958.1"/>
    </source>
</evidence>
<evidence type="ECO:0000313" key="4">
    <source>
        <dbReference type="Proteomes" id="UP000677265"/>
    </source>
</evidence>
<proteinExistence type="predicted"/>
<dbReference type="RefSeq" id="WP_213145219.1">
    <property type="nucleotide sequence ID" value="NZ_JAGYPE020000045.1"/>
</dbReference>
<gene>
    <name evidence="3" type="ORF">KHB02_020745</name>
    <name evidence="2" type="ORF">KHB02_28980</name>
</gene>
<protein>
    <submittedName>
        <fullName evidence="2">GreA/GreB family elongation factor</fullName>
    </submittedName>
</protein>
<evidence type="ECO:0000259" key="1">
    <source>
        <dbReference type="Pfam" id="PF01272"/>
    </source>
</evidence>
<dbReference type="SUPFAM" id="SSF54534">
    <property type="entry name" value="FKBP-like"/>
    <property type="match status" value="1"/>
</dbReference>
<dbReference type="PANTHER" id="PTHR30437">
    <property type="entry name" value="TRANSCRIPTION ELONGATION FACTOR GREA"/>
    <property type="match status" value="1"/>
</dbReference>
<dbReference type="InterPro" id="IPR036953">
    <property type="entry name" value="GreA/GreB_C_sf"/>
</dbReference>
<dbReference type="InterPro" id="IPR023459">
    <property type="entry name" value="Tscrpt_elong_fac_GreA/B_fam"/>
</dbReference>
<dbReference type="InterPro" id="IPR001437">
    <property type="entry name" value="Tscrpt_elong_fac_GreA/B_C"/>
</dbReference>
<feature type="domain" description="Transcription elongation factor GreA/GreB C-terminal" evidence="1">
    <location>
        <begin position="69"/>
        <end position="141"/>
    </location>
</feature>
<dbReference type="AlphaFoldDB" id="A0A942YB86"/>
<dbReference type="EMBL" id="JAGYPE020000045">
    <property type="protein sequence ID" value="MCH6267958.1"/>
    <property type="molecule type" value="Genomic_DNA"/>
</dbReference>
<evidence type="ECO:0000313" key="2">
    <source>
        <dbReference type="EMBL" id="MBS4185422.1"/>
    </source>
</evidence>
<keyword evidence="4" id="KW-1185">Reference proteome</keyword>
<dbReference type="GO" id="GO:0003746">
    <property type="term" value="F:translation elongation factor activity"/>
    <property type="evidence" value="ECO:0007669"/>
    <property type="project" value="UniProtKB-KW"/>
</dbReference>
<keyword evidence="2" id="KW-0251">Elongation factor</keyword>
<dbReference type="Pfam" id="PF01272">
    <property type="entry name" value="GreA_GreB"/>
    <property type="match status" value="1"/>
</dbReference>
<accession>A0A942YB86</accession>
<comment type="caution">
    <text evidence="2">The sequence shown here is derived from an EMBL/GenBank/DDBJ whole genome shotgun (WGS) entry which is preliminary data.</text>
</comment>
<reference evidence="2" key="1">
    <citation type="submission" date="2021-05" db="EMBL/GenBank/DDBJ databases">
        <title>Novel Bacillus species.</title>
        <authorList>
            <person name="Liu G."/>
        </authorList>
    </citation>
    <scope>NUCLEOTIDE SEQUENCE</scope>
    <source>
        <strain evidence="2 4">FJAT-50051</strain>
    </source>
</reference>